<dbReference type="InterPro" id="IPR000053">
    <property type="entry name" value="Thymidine/pyrmidine_PPase"/>
</dbReference>
<dbReference type="GO" id="GO:0004645">
    <property type="term" value="F:1,4-alpha-oligoglucan phosphorylase activity"/>
    <property type="evidence" value="ECO:0007669"/>
    <property type="project" value="InterPro"/>
</dbReference>
<dbReference type="PIRSF" id="PIRSF000478">
    <property type="entry name" value="TP_PyNP"/>
    <property type="match status" value="1"/>
</dbReference>
<dbReference type="PANTHER" id="PTHR10515:SF0">
    <property type="entry name" value="THYMIDINE PHOSPHORYLASE"/>
    <property type="match status" value="1"/>
</dbReference>
<reference evidence="8 9" key="1">
    <citation type="journal article" date="2008" name="J. Bacteriol.">
        <title>'Candidatus Cloacamonas acidaminovorans': genome sequence reconstruction provides a first glimpse of a new bacterial division.</title>
        <authorList>
            <person name="Pelletier E."/>
            <person name="Kreimeyer A."/>
            <person name="Bocs S."/>
            <person name="Rouy Z."/>
            <person name="Gyapay G."/>
            <person name="Chouari R."/>
            <person name="Riviere D."/>
            <person name="Ganesan A."/>
            <person name="Daegelen P."/>
            <person name="Sghir A."/>
            <person name="Cohen G.N."/>
            <person name="Medigue C."/>
            <person name="Weissenbach J."/>
            <person name="Le Paslier D."/>
        </authorList>
    </citation>
    <scope>NUCLEOTIDE SEQUENCE [LARGE SCALE GENOMIC DNA]</scope>
    <source>
        <strain evidence="9">Evry</strain>
    </source>
</reference>
<sequence>MNNFNPVELLIKKRDGYSLAPAEISCFVNAYLKGEIADYQMSAFLMACFLQGLNKQEIEALTKTYIDSGGTISFAEGLPVADKHSTGGVGDKISLMLAPIAASLGLMVPMISGRGLGHTGGTLDKLESILGFRTSFSLQEFKELVEKHSFALAGQSEELVPADKKIYALRDVTATVESPGLITASIMSKKIAEGAKHLVIDLKIGSGAFMPNINKAKELAELLMTTGKSFGQKVTVVFSNMNSPLGHAVGNALEMIEAIEYLKGNYLPDTYELTTVLTAQMLISTGKAKDFEQAKKMIDEAVVSGKALEKFREIIIAQGGEPKVLEDYSLFASSPVIYPIIAKQNGWVHKIDSRAIGYALVHIKAGRKKVTDTLDYGAGALLYPKIGDAIKQGEKIGEVHCASKNEAEKVAELILNAYKIADTQKDKEDLILEIALSEE</sequence>
<dbReference type="InterPro" id="IPR017872">
    <property type="entry name" value="Pyrmidine_PPase_CS"/>
</dbReference>
<dbReference type="GO" id="GO:0006213">
    <property type="term" value="P:pyrimidine nucleoside metabolic process"/>
    <property type="evidence" value="ECO:0007669"/>
    <property type="project" value="InterPro"/>
</dbReference>
<feature type="domain" description="Pyrimidine nucleoside phosphorylase C-terminal" evidence="7">
    <location>
        <begin position="347"/>
        <end position="421"/>
    </location>
</feature>
<dbReference type="GO" id="GO:0006206">
    <property type="term" value="P:pyrimidine nucleobase metabolic process"/>
    <property type="evidence" value="ECO:0007669"/>
    <property type="project" value="InterPro"/>
</dbReference>
<dbReference type="eggNOG" id="COG0213">
    <property type="taxonomic scope" value="Bacteria"/>
</dbReference>
<dbReference type="Proteomes" id="UP000002019">
    <property type="component" value="Chromosome"/>
</dbReference>
<dbReference type="SUPFAM" id="SSF54680">
    <property type="entry name" value="Pyrimidine nucleoside phosphorylase C-terminal domain"/>
    <property type="match status" value="1"/>
</dbReference>
<organism evidence="8 9">
    <name type="scientific">Cloacimonas acidaminovorans (strain Evry)</name>
    <dbReference type="NCBI Taxonomy" id="459349"/>
    <lineage>
        <taxon>Bacteria</taxon>
        <taxon>Pseudomonadati</taxon>
        <taxon>Candidatus Cloacimonadota</taxon>
        <taxon>Candidatus Cloacimonadia</taxon>
        <taxon>Candidatus Cloacimonadales</taxon>
        <taxon>Candidatus Cloacimonadaceae</taxon>
        <taxon>Candidatus Cloacimonas</taxon>
    </lineage>
</organism>
<dbReference type="PROSITE" id="PS00647">
    <property type="entry name" value="THYMID_PHOSPHORYLASE"/>
    <property type="match status" value="1"/>
</dbReference>
<dbReference type="GO" id="GO:0009032">
    <property type="term" value="F:thymidine phosphorylase activity"/>
    <property type="evidence" value="ECO:0007669"/>
    <property type="project" value="UniProtKB-EC"/>
</dbReference>
<dbReference type="InterPro" id="IPR018090">
    <property type="entry name" value="Pyrmidine_PPas_bac/euk"/>
</dbReference>
<evidence type="ECO:0000256" key="6">
    <source>
        <dbReference type="ARBA" id="ARBA00048550"/>
    </source>
</evidence>
<dbReference type="SUPFAM" id="SSF52418">
    <property type="entry name" value="Nucleoside phosphorylase/phosphoribosyltransferase catalytic domain"/>
    <property type="match status" value="1"/>
</dbReference>
<evidence type="ECO:0000256" key="3">
    <source>
        <dbReference type="ARBA" id="ARBA00011892"/>
    </source>
</evidence>
<dbReference type="InterPro" id="IPR000312">
    <property type="entry name" value="Glycosyl_Trfase_fam3"/>
</dbReference>
<dbReference type="Pfam" id="PF02885">
    <property type="entry name" value="Glycos_trans_3N"/>
    <property type="match status" value="1"/>
</dbReference>
<dbReference type="Gene3D" id="3.90.1170.30">
    <property type="entry name" value="Pyrimidine nucleoside phosphorylase-like, C-terminal domain"/>
    <property type="match status" value="1"/>
</dbReference>
<evidence type="ECO:0000256" key="4">
    <source>
        <dbReference type="ARBA" id="ARBA00022676"/>
    </source>
</evidence>
<dbReference type="Pfam" id="PF07831">
    <property type="entry name" value="PYNP_C"/>
    <property type="match status" value="1"/>
</dbReference>
<dbReference type="InterPro" id="IPR036566">
    <property type="entry name" value="PYNP-like_C_sf"/>
</dbReference>
<dbReference type="EMBL" id="CU466930">
    <property type="protein sequence ID" value="CAO81481.1"/>
    <property type="molecule type" value="Genomic_DNA"/>
</dbReference>
<dbReference type="STRING" id="459349.CLOAM1645"/>
<evidence type="ECO:0000259" key="7">
    <source>
        <dbReference type="SMART" id="SM00941"/>
    </source>
</evidence>
<dbReference type="Gene3D" id="1.20.970.10">
    <property type="entry name" value="Transferase, Pyrimidine Nucleoside Phosphorylase, Chain C"/>
    <property type="match status" value="1"/>
</dbReference>
<evidence type="ECO:0000256" key="1">
    <source>
        <dbReference type="ARBA" id="ARBA00006915"/>
    </source>
</evidence>
<keyword evidence="9" id="KW-1185">Reference proteome</keyword>
<dbReference type="InterPro" id="IPR017459">
    <property type="entry name" value="Glycosyl_Trfase_fam3_N_dom"/>
</dbReference>
<evidence type="ECO:0000313" key="8">
    <source>
        <dbReference type="EMBL" id="CAO81481.1"/>
    </source>
</evidence>
<dbReference type="OrthoDB" id="9763887at2"/>
<proteinExistence type="inferred from homology"/>
<dbReference type="PANTHER" id="PTHR10515">
    <property type="entry name" value="THYMIDINE PHOSPHORYLASE"/>
    <property type="match status" value="1"/>
</dbReference>
<dbReference type="SMART" id="SM00941">
    <property type="entry name" value="PYNP_C"/>
    <property type="match status" value="1"/>
</dbReference>
<dbReference type="NCBIfam" id="NF004490">
    <property type="entry name" value="PRK05820.1"/>
    <property type="match status" value="1"/>
</dbReference>
<dbReference type="InterPro" id="IPR035902">
    <property type="entry name" value="Nuc_phospho_transferase"/>
</dbReference>
<name>B0VFP4_CLOAI</name>
<dbReference type="Pfam" id="PF00591">
    <property type="entry name" value="Glycos_transf_3"/>
    <property type="match status" value="1"/>
</dbReference>
<dbReference type="InterPro" id="IPR036320">
    <property type="entry name" value="Glycosyl_Trfase_fam3_N_dom_sf"/>
</dbReference>
<dbReference type="InterPro" id="IPR013102">
    <property type="entry name" value="PYNP_C"/>
</dbReference>
<dbReference type="SUPFAM" id="SSF47648">
    <property type="entry name" value="Nucleoside phosphorylase/phosphoribosyltransferase N-terminal domain"/>
    <property type="match status" value="1"/>
</dbReference>
<accession>B0VFP4</accession>
<comment type="similarity">
    <text evidence="1">Belongs to the thymidine/pyrimidine-nucleoside phosphorylase family.</text>
</comment>
<keyword evidence="5 8" id="KW-0808">Transferase</keyword>
<dbReference type="HOGENOM" id="CLU_025040_0_1_0"/>
<evidence type="ECO:0000256" key="2">
    <source>
        <dbReference type="ARBA" id="ARBA00011738"/>
    </source>
</evidence>
<gene>
    <name evidence="8" type="primary">deoA</name>
    <name evidence="8" type="ordered locus">CLOAM1645</name>
</gene>
<comment type="catalytic activity">
    <reaction evidence="6">
        <text>thymidine + phosphate = 2-deoxy-alpha-D-ribose 1-phosphate + thymine</text>
        <dbReference type="Rhea" id="RHEA:16037"/>
        <dbReference type="ChEBI" id="CHEBI:17748"/>
        <dbReference type="ChEBI" id="CHEBI:17821"/>
        <dbReference type="ChEBI" id="CHEBI:43474"/>
        <dbReference type="ChEBI" id="CHEBI:57259"/>
        <dbReference type="EC" id="2.4.2.4"/>
    </reaction>
</comment>
<evidence type="ECO:0000256" key="5">
    <source>
        <dbReference type="ARBA" id="ARBA00022679"/>
    </source>
</evidence>
<dbReference type="KEGG" id="caci:CLOAM1645"/>
<dbReference type="EC" id="2.4.2.4" evidence="3"/>
<dbReference type="AlphaFoldDB" id="B0VFP4"/>
<protein>
    <recommendedName>
        <fullName evidence="3">thymidine phosphorylase</fullName>
        <ecNumber evidence="3">2.4.2.4</ecNumber>
    </recommendedName>
</protein>
<dbReference type="GO" id="GO:0005829">
    <property type="term" value="C:cytosol"/>
    <property type="evidence" value="ECO:0007669"/>
    <property type="project" value="TreeGrafter"/>
</dbReference>
<evidence type="ECO:0000313" key="9">
    <source>
        <dbReference type="Proteomes" id="UP000002019"/>
    </source>
</evidence>
<dbReference type="FunFam" id="3.40.1030.10:FF:000003">
    <property type="entry name" value="Pyrimidine-nucleoside phosphorylase"/>
    <property type="match status" value="1"/>
</dbReference>
<comment type="subunit">
    <text evidence="2">Homodimer.</text>
</comment>
<dbReference type="Gene3D" id="3.40.1030.10">
    <property type="entry name" value="Nucleoside phosphorylase/phosphoribosyltransferase catalytic domain"/>
    <property type="match status" value="1"/>
</dbReference>
<dbReference type="NCBIfam" id="TIGR02644">
    <property type="entry name" value="Y_phosphoryl"/>
    <property type="match status" value="1"/>
</dbReference>
<keyword evidence="4 8" id="KW-0328">Glycosyltransferase</keyword>
<dbReference type="RefSeq" id="WP_015425339.1">
    <property type="nucleotide sequence ID" value="NC_020449.1"/>
</dbReference>